<evidence type="ECO:0000313" key="2">
    <source>
        <dbReference type="EMBL" id="VEL08060.1"/>
    </source>
</evidence>
<proteinExistence type="predicted"/>
<dbReference type="Proteomes" id="UP000784294">
    <property type="component" value="Unassembled WGS sequence"/>
</dbReference>
<gene>
    <name evidence="2" type="ORF">PXEA_LOCUS1500</name>
</gene>
<dbReference type="EMBL" id="CAAALY010003044">
    <property type="protein sequence ID" value="VEL08060.1"/>
    <property type="molecule type" value="Genomic_DNA"/>
</dbReference>
<comment type="caution">
    <text evidence="2">The sequence shown here is derived from an EMBL/GenBank/DDBJ whole genome shotgun (WGS) entry which is preliminary data.</text>
</comment>
<feature type="region of interest" description="Disordered" evidence="1">
    <location>
        <begin position="1"/>
        <end position="32"/>
    </location>
</feature>
<dbReference type="AlphaFoldDB" id="A0A3S4ZVA9"/>
<evidence type="ECO:0000256" key="1">
    <source>
        <dbReference type="SAM" id="MobiDB-lite"/>
    </source>
</evidence>
<protein>
    <submittedName>
        <fullName evidence="2">Uncharacterized protein</fullName>
    </submittedName>
</protein>
<organism evidence="2 3">
    <name type="scientific">Protopolystoma xenopodis</name>
    <dbReference type="NCBI Taxonomy" id="117903"/>
    <lineage>
        <taxon>Eukaryota</taxon>
        <taxon>Metazoa</taxon>
        <taxon>Spiralia</taxon>
        <taxon>Lophotrochozoa</taxon>
        <taxon>Platyhelminthes</taxon>
        <taxon>Monogenea</taxon>
        <taxon>Polyopisthocotylea</taxon>
        <taxon>Polystomatidea</taxon>
        <taxon>Polystomatidae</taxon>
        <taxon>Protopolystoma</taxon>
    </lineage>
</organism>
<keyword evidence="3" id="KW-1185">Reference proteome</keyword>
<accession>A0A3S4ZVA9</accession>
<name>A0A3S4ZVA9_9PLAT</name>
<reference evidence="2" key="1">
    <citation type="submission" date="2018-11" db="EMBL/GenBank/DDBJ databases">
        <authorList>
            <consortium name="Pathogen Informatics"/>
        </authorList>
    </citation>
    <scope>NUCLEOTIDE SEQUENCE</scope>
</reference>
<evidence type="ECO:0000313" key="3">
    <source>
        <dbReference type="Proteomes" id="UP000784294"/>
    </source>
</evidence>
<sequence length="299" mass="33209">MEYTKKTSKKLSNTSGIKSEKGIGEEQEESGQEPVLPFCVEFPYGQVIQPNQSANNEDEANVSALTIWIRFCAPRWMDSIFIAGHPHPQTLLLIARALKDINTFTPNLGNAQSHIRDCDRGLVTAVVLSAAVDTSLLSWFSFVARRPCHYGFEISTRACEVEGRKPHSSNPEHSTKVATINLVKVNALGCSEVSCYEYQQPANEQQQYSRQSSLDIVNKSQEQDCCKSYAQESRGPIIQENDFSCTAENEEKPRPTSTSIVSSCSAIWVANNESELAGPIEETQSFRSKPQQGKEIILL</sequence>